<gene>
    <name evidence="6" type="ORF">RB614_40735</name>
</gene>
<keyword evidence="5 6" id="KW-0560">Oxidoreductase</keyword>
<keyword evidence="4" id="KW-0521">NADP</keyword>
<protein>
    <submittedName>
        <fullName evidence="6">NAD(P)/FAD-dependent oxidoreductase</fullName>
        <ecNumber evidence="6">1.14.13.-</ecNumber>
    </submittedName>
</protein>
<evidence type="ECO:0000256" key="3">
    <source>
        <dbReference type="ARBA" id="ARBA00022827"/>
    </source>
</evidence>
<dbReference type="EMBL" id="JAVHUY010000063">
    <property type="protein sequence ID" value="MDQ7910838.1"/>
    <property type="molecule type" value="Genomic_DNA"/>
</dbReference>
<dbReference type="InterPro" id="IPR020946">
    <property type="entry name" value="Flavin_mOase-like"/>
</dbReference>
<evidence type="ECO:0000256" key="4">
    <source>
        <dbReference type="ARBA" id="ARBA00022857"/>
    </source>
</evidence>
<dbReference type="InterPro" id="IPR036188">
    <property type="entry name" value="FAD/NAD-bd_sf"/>
</dbReference>
<dbReference type="PANTHER" id="PTHR43098">
    <property type="entry name" value="L-ORNITHINE N(5)-MONOOXYGENASE-RELATED"/>
    <property type="match status" value="1"/>
</dbReference>
<evidence type="ECO:0000313" key="6">
    <source>
        <dbReference type="EMBL" id="MDQ7910838.1"/>
    </source>
</evidence>
<evidence type="ECO:0000256" key="2">
    <source>
        <dbReference type="ARBA" id="ARBA00022630"/>
    </source>
</evidence>
<keyword evidence="2" id="KW-0285">Flavoprotein</keyword>
<name>A0ABU0ZV66_9ACTN</name>
<evidence type="ECO:0000256" key="1">
    <source>
        <dbReference type="ARBA" id="ARBA00010139"/>
    </source>
</evidence>
<dbReference type="GO" id="GO:0016491">
    <property type="term" value="F:oxidoreductase activity"/>
    <property type="evidence" value="ECO:0007669"/>
    <property type="project" value="UniProtKB-KW"/>
</dbReference>
<dbReference type="InterPro" id="IPR050775">
    <property type="entry name" value="FAD-binding_Monooxygenases"/>
</dbReference>
<proteinExistence type="inferred from homology"/>
<keyword evidence="3" id="KW-0274">FAD</keyword>
<dbReference type="PANTHER" id="PTHR43098:SF5">
    <property type="entry name" value="DUAL-FUNCTIONAL MONOOXYGENASE_METHYLTRANSFERASE PSOF"/>
    <property type="match status" value="1"/>
</dbReference>
<accession>A0ABU0ZV66</accession>
<dbReference type="Pfam" id="PF00743">
    <property type="entry name" value="FMO-like"/>
    <property type="match status" value="1"/>
</dbReference>
<dbReference type="EC" id="1.14.13.-" evidence="6"/>
<evidence type="ECO:0000313" key="7">
    <source>
        <dbReference type="Proteomes" id="UP001230908"/>
    </source>
</evidence>
<comment type="caution">
    <text evidence="6">The sequence shown here is derived from an EMBL/GenBank/DDBJ whole genome shotgun (WGS) entry which is preliminary data.</text>
</comment>
<dbReference type="Proteomes" id="UP001230908">
    <property type="component" value="Unassembled WGS sequence"/>
</dbReference>
<dbReference type="Gene3D" id="3.50.50.60">
    <property type="entry name" value="FAD/NAD(P)-binding domain"/>
    <property type="match status" value="2"/>
</dbReference>
<sequence>MTENAVDHDVVIVGAGVCGLYALHLMLKQGLRVAVLERADGLGGTWYANRYPGCRFDSESYTYGYSFSEELLREWSWSELFAARPETLDYLNHVADRFELTKHIQFGSTVVAAAYDESRSAWTVRLDDGRSLSTRFLMTAIGHLSAPVMPRIPGLDSFQGRSFHTYHWPSEGVELTGQRVAVVGTGSTGVQIIAEIADKVDQLVVFQRNPNWCAPLHNRPIGSEEMERIKASYDEIFERCAQTPGGFLHGPDRRKVFELSEEERLAFWEELYAAPGFGIWLGNFRDTFMDEAANAELSAFIAGKIRQRVSDPAVADKLIPRDHGFGAKRVPLETRYYEAYNRPNVRLVDIKQTPIERVTPAGIRTGEAEYAFDLIVYATGFDGVTGPFDRIDITGVGGVKLADKWADGPRTLLGTQINGFPNLFTLVGPQSGSVATNFPRGIEEACEWVSGLVAFVRERGYQRVEATASAEQQWVDHVKEMAAKVLLSRTRSWFTGYNPNLDRSTENRYVMYTGGAVRYRQRLQEQAANGYPGFTMA</sequence>
<keyword evidence="7" id="KW-1185">Reference proteome</keyword>
<reference evidence="6 7" key="1">
    <citation type="submission" date="2023-08" db="EMBL/GenBank/DDBJ databases">
        <title>Phytohabitans sansha sp. nov., isolated from marine sediment.</title>
        <authorList>
            <person name="Zhao Y."/>
            <person name="Yi K."/>
        </authorList>
    </citation>
    <scope>NUCLEOTIDE SEQUENCE [LARGE SCALE GENOMIC DNA]</scope>
    <source>
        <strain evidence="6 7">ZYX-F-186</strain>
    </source>
</reference>
<organism evidence="6 7">
    <name type="scientific">Phytohabitans maris</name>
    <dbReference type="NCBI Taxonomy" id="3071409"/>
    <lineage>
        <taxon>Bacteria</taxon>
        <taxon>Bacillati</taxon>
        <taxon>Actinomycetota</taxon>
        <taxon>Actinomycetes</taxon>
        <taxon>Micromonosporales</taxon>
        <taxon>Micromonosporaceae</taxon>
    </lineage>
</organism>
<comment type="similarity">
    <text evidence="1">Belongs to the FAD-binding monooxygenase family.</text>
</comment>
<dbReference type="RefSeq" id="WP_308718080.1">
    <property type="nucleotide sequence ID" value="NZ_JAVHUY010000063.1"/>
</dbReference>
<dbReference type="SUPFAM" id="SSF51905">
    <property type="entry name" value="FAD/NAD(P)-binding domain"/>
    <property type="match status" value="2"/>
</dbReference>
<evidence type="ECO:0000256" key="5">
    <source>
        <dbReference type="ARBA" id="ARBA00023002"/>
    </source>
</evidence>